<evidence type="ECO:0000256" key="1">
    <source>
        <dbReference type="ARBA" id="ARBA00004141"/>
    </source>
</evidence>
<feature type="domain" description="ABC-2 type transporter transmembrane" evidence="6">
    <location>
        <begin position="24"/>
        <end position="193"/>
    </location>
</feature>
<sequence length="808" mass="77670">MSPLRRLAATGIERARSTKPVSWLTLVGVLLLPALIGGVLVAALYNPTERLENMTAAIVNNDEPVTVQDQVTPLGRQLAAGLVEGSDDTPSNLTWVLSNEEDAAEGLADGTYQAVITIPEEFSAAATSAGQRMSGEDAEPEQARIEVTTAPDSRLADEAITNQVATVAASSMGQMLSEATLSNVFIGFTTLGDQLSEAADGASQLADGAGEAQEGATALADGATQLGNGAGELATGATQLADGAGELAGGAGGISGGAAELSNGVAGIADGATGLADGASQLSTGASTLSEGLNGLAAGMTGDGTAENPGLVGGADNLVDGAQQLATGLAGDGTAQNPGLAPSLRQLADTAAPIGSGLTAGADAIEQNGLIPVEITEGAAGVATGLTALSEECAATGASADFCERLAGYATGASTASTALGQVAAESPATLVAQLRGAAALTEQFELLATGAESAATGAGDLAQGLREYAAGVATTAEGATALAGGASELSTGASQLSSGASELTTGAGQAAEGAGTLSTGAAQLATGANGLADGSSQLAGGAGELSTGAGQLATGTADLGDGIGELAGGTRSLADGLGTATEQIPSYTDDEADDLATVVADPVSSSAGGEVSLFGAAAVPLLAAIVLWFGGLATFLVMRSVTGRALTSRRASVSLAGGALLPAAIVGAVQGVLVAAVVQVVSGYEAGTAAALFGLCALIGVAFAAVHQALVAVFGGAGHWIGALVGAIGIATGIVSTLPEWLAGISAALPTAPAYRALLGAVTDAGGTGGAIVALLVWAVLAFIATTIAVGRKRTLPARALLEAAPA</sequence>
<dbReference type="Pfam" id="PF12698">
    <property type="entry name" value="ABC2_membrane_3"/>
    <property type="match status" value="1"/>
</dbReference>
<dbReference type="SUPFAM" id="SSF101967">
    <property type="entry name" value="Adhesin YadA, collagen-binding domain"/>
    <property type="match status" value="1"/>
</dbReference>
<dbReference type="PANTHER" id="PTHR43077:SF10">
    <property type="entry name" value="TRANSPORT PERMEASE PROTEIN"/>
    <property type="match status" value="1"/>
</dbReference>
<dbReference type="InterPro" id="IPR051328">
    <property type="entry name" value="T7SS_ABC-Transporter"/>
</dbReference>
<accession>A0A4Y9FU96</accession>
<dbReference type="GO" id="GO:0016020">
    <property type="term" value="C:membrane"/>
    <property type="evidence" value="ECO:0007669"/>
    <property type="project" value="UniProtKB-SubCell"/>
</dbReference>
<feature type="transmembrane region" description="Helical" evidence="5">
    <location>
        <begin position="660"/>
        <end position="679"/>
    </location>
</feature>
<name>A0A4Y9FU96_9MICO</name>
<feature type="transmembrane region" description="Helical" evidence="5">
    <location>
        <begin position="722"/>
        <end position="750"/>
    </location>
</feature>
<dbReference type="InterPro" id="IPR017500">
    <property type="entry name" value="Phage_infect_YhgE_N"/>
</dbReference>
<dbReference type="NCBIfam" id="TIGR03061">
    <property type="entry name" value="pip_yhgE_Nterm"/>
    <property type="match status" value="1"/>
</dbReference>
<dbReference type="Proteomes" id="UP000298358">
    <property type="component" value="Unassembled WGS sequence"/>
</dbReference>
<keyword evidence="8" id="KW-1185">Reference proteome</keyword>
<evidence type="ECO:0000256" key="2">
    <source>
        <dbReference type="ARBA" id="ARBA00022692"/>
    </source>
</evidence>
<keyword evidence="4 5" id="KW-0472">Membrane</keyword>
<dbReference type="PANTHER" id="PTHR43077">
    <property type="entry name" value="TRANSPORT PERMEASE YVFS-RELATED"/>
    <property type="match status" value="1"/>
</dbReference>
<feature type="transmembrane region" description="Helical" evidence="5">
    <location>
        <begin position="21"/>
        <end position="45"/>
    </location>
</feature>
<proteinExistence type="predicted"/>
<gene>
    <name evidence="7" type="ORF">E4U02_08900</name>
</gene>
<keyword evidence="2 5" id="KW-0812">Transmembrane</keyword>
<dbReference type="InterPro" id="IPR011049">
    <property type="entry name" value="Serralysin-like_metalloprot_C"/>
</dbReference>
<keyword evidence="3 5" id="KW-1133">Transmembrane helix</keyword>
<protein>
    <submittedName>
        <fullName evidence="7">YhgE/Pip domain-containing protein</fullName>
    </submittedName>
</protein>
<organism evidence="7 8">
    <name type="scientific">Microbacterium paludicola</name>
    <dbReference type="NCBI Taxonomy" id="300019"/>
    <lineage>
        <taxon>Bacteria</taxon>
        <taxon>Bacillati</taxon>
        <taxon>Actinomycetota</taxon>
        <taxon>Actinomycetes</taxon>
        <taxon>Micrococcales</taxon>
        <taxon>Microbacteriaceae</taxon>
        <taxon>Microbacterium</taxon>
    </lineage>
</organism>
<evidence type="ECO:0000259" key="6">
    <source>
        <dbReference type="Pfam" id="PF12698"/>
    </source>
</evidence>
<comment type="subcellular location">
    <subcellularLocation>
        <location evidence="1">Membrane</location>
        <topology evidence="1">Multi-pass membrane protein</topology>
    </subcellularLocation>
</comment>
<evidence type="ECO:0000313" key="7">
    <source>
        <dbReference type="EMBL" id="TFU32832.1"/>
    </source>
</evidence>
<dbReference type="GO" id="GO:0140359">
    <property type="term" value="F:ABC-type transporter activity"/>
    <property type="evidence" value="ECO:0007669"/>
    <property type="project" value="InterPro"/>
</dbReference>
<reference evidence="7 8" key="1">
    <citation type="submission" date="2019-03" db="EMBL/GenBank/DDBJ databases">
        <title>Diversity of the mouse oral microbiome.</title>
        <authorList>
            <person name="Joseph S."/>
            <person name="Aduse-Opoku J."/>
            <person name="Curtis M."/>
            <person name="Wade W."/>
            <person name="Hashim A."/>
        </authorList>
    </citation>
    <scope>NUCLEOTIDE SEQUENCE [LARGE SCALE GENOMIC DNA]</scope>
    <source>
        <strain evidence="7 8">P1012</strain>
    </source>
</reference>
<dbReference type="NCBIfam" id="TIGR03057">
    <property type="entry name" value="xxxLxxG_by_4"/>
    <property type="match status" value="5"/>
</dbReference>
<dbReference type="OrthoDB" id="9811483at2"/>
<feature type="transmembrane region" description="Helical" evidence="5">
    <location>
        <begin position="770"/>
        <end position="791"/>
    </location>
</feature>
<dbReference type="InterPro" id="IPR013525">
    <property type="entry name" value="ABC2_TM"/>
</dbReference>
<dbReference type="EMBL" id="SPQB01000018">
    <property type="protein sequence ID" value="TFU32832.1"/>
    <property type="molecule type" value="Genomic_DNA"/>
</dbReference>
<evidence type="ECO:0000256" key="3">
    <source>
        <dbReference type="ARBA" id="ARBA00022989"/>
    </source>
</evidence>
<feature type="transmembrane region" description="Helical" evidence="5">
    <location>
        <begin position="691"/>
        <end position="715"/>
    </location>
</feature>
<evidence type="ECO:0000256" key="4">
    <source>
        <dbReference type="ARBA" id="ARBA00023136"/>
    </source>
</evidence>
<dbReference type="InterPro" id="IPR023908">
    <property type="entry name" value="xxxLxxG_rpt"/>
</dbReference>
<dbReference type="RefSeq" id="WP_135114490.1">
    <property type="nucleotide sequence ID" value="NZ_JADGLL010000018.1"/>
</dbReference>
<dbReference type="Gene3D" id="3.40.1710.10">
    <property type="entry name" value="abc type-2 transporter like domain"/>
    <property type="match status" value="1"/>
</dbReference>
<feature type="transmembrane region" description="Helical" evidence="5">
    <location>
        <begin position="614"/>
        <end position="639"/>
    </location>
</feature>
<evidence type="ECO:0000313" key="8">
    <source>
        <dbReference type="Proteomes" id="UP000298358"/>
    </source>
</evidence>
<comment type="caution">
    <text evidence="7">The sequence shown here is derived from an EMBL/GenBank/DDBJ whole genome shotgun (WGS) entry which is preliminary data.</text>
</comment>
<dbReference type="AlphaFoldDB" id="A0A4Y9FU96"/>
<evidence type="ECO:0000256" key="5">
    <source>
        <dbReference type="SAM" id="Phobius"/>
    </source>
</evidence>